<feature type="compositionally biased region" description="Basic and acidic residues" evidence="3">
    <location>
        <begin position="378"/>
        <end position="400"/>
    </location>
</feature>
<evidence type="ECO:0000256" key="2">
    <source>
        <dbReference type="ARBA" id="ARBA00023242"/>
    </source>
</evidence>
<evidence type="ECO:0000259" key="4">
    <source>
        <dbReference type="PROSITE" id="PS51253"/>
    </source>
</evidence>
<proteinExistence type="predicted"/>
<feature type="compositionally biased region" description="Polar residues" evidence="3">
    <location>
        <begin position="164"/>
        <end position="175"/>
    </location>
</feature>
<dbReference type="InterPro" id="IPR007889">
    <property type="entry name" value="HTH_Psq"/>
</dbReference>
<dbReference type="InterPro" id="IPR009057">
    <property type="entry name" value="Homeodomain-like_sf"/>
</dbReference>
<name>A0ABP0ZL72_9ASCO</name>
<feature type="compositionally biased region" description="Low complexity" evidence="3">
    <location>
        <begin position="75"/>
        <end position="84"/>
    </location>
</feature>
<dbReference type="InterPro" id="IPR006600">
    <property type="entry name" value="HTH_CenpB_DNA-bd_dom"/>
</dbReference>
<feature type="region of interest" description="Disordered" evidence="3">
    <location>
        <begin position="1"/>
        <end position="84"/>
    </location>
</feature>
<dbReference type="PROSITE" id="PS51253">
    <property type="entry name" value="HTH_CENPB"/>
    <property type="match status" value="1"/>
</dbReference>
<feature type="compositionally biased region" description="Basic residues" evidence="3">
    <location>
        <begin position="300"/>
        <end position="313"/>
    </location>
</feature>
<evidence type="ECO:0000256" key="3">
    <source>
        <dbReference type="SAM" id="MobiDB-lite"/>
    </source>
</evidence>
<sequence length="400" mass="43521">MLPASRPVSIQPKPSAGSTSRMEVLENGKVTIGTHNREAPNTSGPGAAAADAAATAATAVETAATGASPVTGTQSSNTLSIKSSSKKNNAATLAGSRAHSMTSSPGTAGLLWPRVSVVSAASVRVLENGEVVLVSRDNEAPNPCSASPAHGEAEAEGRSLSLTSFQSTTAAPTNNDARESDAESRIRSAIAEYSSSEKSSIRTIAAKYNIPYPTLYRRWRSGNTVSAKEKKLTEGQEKELSDWIQERIKKGNPPCHADIHKKAVRILKKANAYQEKLGNKWVERFVQRHSYLNLTRYGHYSRRAKPKPPTRKYVKSDHQRWTQGGARVPVLDISNNNHAESPQDDVSAEASTEHLLPREPGSAQPESPRVLLSQRGVESLRERLQQRRQERQERQERRAV</sequence>
<dbReference type="Pfam" id="PF03221">
    <property type="entry name" value="HTH_Tnp_Tc5"/>
    <property type="match status" value="1"/>
</dbReference>
<dbReference type="SMART" id="SM00674">
    <property type="entry name" value="CENPB"/>
    <property type="match status" value="1"/>
</dbReference>
<protein>
    <recommendedName>
        <fullName evidence="4">HTH CENPB-type domain-containing protein</fullName>
    </recommendedName>
</protein>
<feature type="domain" description="HTH CENPB-type" evidence="4">
    <location>
        <begin position="224"/>
        <end position="295"/>
    </location>
</feature>
<feature type="compositionally biased region" description="Low complexity" evidence="3">
    <location>
        <begin position="47"/>
        <end position="67"/>
    </location>
</feature>
<dbReference type="Gene3D" id="1.10.10.60">
    <property type="entry name" value="Homeodomain-like"/>
    <property type="match status" value="1"/>
</dbReference>
<feature type="region of interest" description="Disordered" evidence="3">
    <location>
        <begin position="90"/>
        <end position="109"/>
    </location>
</feature>
<evidence type="ECO:0000313" key="6">
    <source>
        <dbReference type="Proteomes" id="UP001497383"/>
    </source>
</evidence>
<dbReference type="SUPFAM" id="SSF46689">
    <property type="entry name" value="Homeodomain-like"/>
    <property type="match status" value="1"/>
</dbReference>
<evidence type="ECO:0000256" key="1">
    <source>
        <dbReference type="ARBA" id="ARBA00023125"/>
    </source>
</evidence>
<dbReference type="RefSeq" id="XP_066828798.1">
    <property type="nucleotide sequence ID" value="XM_066971795.1"/>
</dbReference>
<keyword evidence="6" id="KW-1185">Reference proteome</keyword>
<feature type="region of interest" description="Disordered" evidence="3">
    <location>
        <begin position="300"/>
        <end position="400"/>
    </location>
</feature>
<gene>
    <name evidence="5" type="ORF">LODBEIA_P18600</name>
</gene>
<feature type="region of interest" description="Disordered" evidence="3">
    <location>
        <begin position="164"/>
        <end position="183"/>
    </location>
</feature>
<dbReference type="Proteomes" id="UP001497383">
    <property type="component" value="Chromosome 2"/>
</dbReference>
<dbReference type="Pfam" id="PF05225">
    <property type="entry name" value="HTH_psq"/>
    <property type="match status" value="1"/>
</dbReference>
<reference evidence="5 6" key="1">
    <citation type="submission" date="2024-03" db="EMBL/GenBank/DDBJ databases">
        <authorList>
            <person name="Brejova B."/>
        </authorList>
    </citation>
    <scope>NUCLEOTIDE SEQUENCE [LARGE SCALE GENOMIC DNA]</scope>
    <source>
        <strain evidence="5 6">CBS 14171</strain>
    </source>
</reference>
<evidence type="ECO:0000313" key="5">
    <source>
        <dbReference type="EMBL" id="CAK9437482.1"/>
    </source>
</evidence>
<dbReference type="GeneID" id="92207056"/>
<organism evidence="5 6">
    <name type="scientific">Lodderomyces beijingensis</name>
    <dbReference type="NCBI Taxonomy" id="1775926"/>
    <lineage>
        <taxon>Eukaryota</taxon>
        <taxon>Fungi</taxon>
        <taxon>Dikarya</taxon>
        <taxon>Ascomycota</taxon>
        <taxon>Saccharomycotina</taxon>
        <taxon>Pichiomycetes</taxon>
        <taxon>Debaryomycetaceae</taxon>
        <taxon>Candida/Lodderomyces clade</taxon>
        <taxon>Lodderomyces</taxon>
    </lineage>
</organism>
<feature type="region of interest" description="Disordered" evidence="3">
    <location>
        <begin position="137"/>
        <end position="159"/>
    </location>
</feature>
<keyword evidence="2" id="KW-0539">Nucleus</keyword>
<dbReference type="EMBL" id="OZ022406">
    <property type="protein sequence ID" value="CAK9437482.1"/>
    <property type="molecule type" value="Genomic_DNA"/>
</dbReference>
<accession>A0ABP0ZL72</accession>
<keyword evidence="1" id="KW-0238">DNA-binding</keyword>